<accession>D6WHH6</accession>
<sequence length="127" mass="14486">MLGISLIRGHFHRLCGGTFGSQMQEKTTRTACPPDKNNASVVTAKFILTWNLVRVLGAKMWSNAELPELGKSHDTFFDVSRGKHFSFDKIINETQCGFYSNLRKQNTFEEKVSNPKKRFPRRFSATV</sequence>
<dbReference type="AlphaFoldDB" id="D6WHH6"/>
<dbReference type="Proteomes" id="UP000007266">
    <property type="component" value="Linkage group 3"/>
</dbReference>
<gene>
    <name evidence="1" type="primary">GLEAN_02900</name>
    <name evidence="1" type="ORF">TcasGA2_TC002900</name>
</gene>
<reference evidence="1 2" key="1">
    <citation type="journal article" date="2008" name="Nature">
        <title>The genome of the model beetle and pest Tribolium castaneum.</title>
        <authorList>
            <consortium name="Tribolium Genome Sequencing Consortium"/>
            <person name="Richards S."/>
            <person name="Gibbs R.A."/>
            <person name="Weinstock G.M."/>
            <person name="Brown S.J."/>
            <person name="Denell R."/>
            <person name="Beeman R.W."/>
            <person name="Gibbs R."/>
            <person name="Beeman R.W."/>
            <person name="Brown S.J."/>
            <person name="Bucher G."/>
            <person name="Friedrich M."/>
            <person name="Grimmelikhuijzen C.J."/>
            <person name="Klingler M."/>
            <person name="Lorenzen M."/>
            <person name="Richards S."/>
            <person name="Roth S."/>
            <person name="Schroder R."/>
            <person name="Tautz D."/>
            <person name="Zdobnov E.M."/>
            <person name="Muzny D."/>
            <person name="Gibbs R.A."/>
            <person name="Weinstock G.M."/>
            <person name="Attaway T."/>
            <person name="Bell S."/>
            <person name="Buhay C.J."/>
            <person name="Chandrabose M.N."/>
            <person name="Chavez D."/>
            <person name="Clerk-Blankenburg K.P."/>
            <person name="Cree A."/>
            <person name="Dao M."/>
            <person name="Davis C."/>
            <person name="Chacko J."/>
            <person name="Dinh H."/>
            <person name="Dugan-Rocha S."/>
            <person name="Fowler G."/>
            <person name="Garner T.T."/>
            <person name="Garnes J."/>
            <person name="Gnirke A."/>
            <person name="Hawes A."/>
            <person name="Hernandez J."/>
            <person name="Hines S."/>
            <person name="Holder M."/>
            <person name="Hume J."/>
            <person name="Jhangiani S.N."/>
            <person name="Joshi V."/>
            <person name="Khan Z.M."/>
            <person name="Jackson L."/>
            <person name="Kovar C."/>
            <person name="Kowis A."/>
            <person name="Lee S."/>
            <person name="Lewis L.R."/>
            <person name="Margolis J."/>
            <person name="Morgan M."/>
            <person name="Nazareth L.V."/>
            <person name="Nguyen N."/>
            <person name="Okwuonu G."/>
            <person name="Parker D."/>
            <person name="Richards S."/>
            <person name="Ruiz S.J."/>
            <person name="Santibanez J."/>
            <person name="Savard J."/>
            <person name="Scherer S.E."/>
            <person name="Schneider B."/>
            <person name="Sodergren E."/>
            <person name="Tautz D."/>
            <person name="Vattahil S."/>
            <person name="Villasana D."/>
            <person name="White C.S."/>
            <person name="Wright R."/>
            <person name="Park Y."/>
            <person name="Beeman R.W."/>
            <person name="Lord J."/>
            <person name="Oppert B."/>
            <person name="Lorenzen M."/>
            <person name="Brown S."/>
            <person name="Wang L."/>
            <person name="Savard J."/>
            <person name="Tautz D."/>
            <person name="Richards S."/>
            <person name="Weinstock G."/>
            <person name="Gibbs R.A."/>
            <person name="Liu Y."/>
            <person name="Worley K."/>
            <person name="Weinstock G."/>
            <person name="Elsik C.G."/>
            <person name="Reese J.T."/>
            <person name="Elhaik E."/>
            <person name="Landan G."/>
            <person name="Graur D."/>
            <person name="Arensburger P."/>
            <person name="Atkinson P."/>
            <person name="Beeman R.W."/>
            <person name="Beidler J."/>
            <person name="Brown S.J."/>
            <person name="Demuth J.P."/>
            <person name="Drury D.W."/>
            <person name="Du Y.Z."/>
            <person name="Fujiwara H."/>
            <person name="Lorenzen M."/>
            <person name="Maselli V."/>
            <person name="Osanai M."/>
            <person name="Park Y."/>
            <person name="Robertson H.M."/>
            <person name="Tu Z."/>
            <person name="Wang J.J."/>
            <person name="Wang S."/>
            <person name="Richards S."/>
            <person name="Song H."/>
            <person name="Zhang L."/>
            <person name="Sodergren E."/>
            <person name="Werner D."/>
            <person name="Stanke M."/>
            <person name="Morgenstern B."/>
            <person name="Solovyev V."/>
            <person name="Kosarev P."/>
            <person name="Brown G."/>
            <person name="Chen H.C."/>
            <person name="Ermolaeva O."/>
            <person name="Hlavina W."/>
            <person name="Kapustin Y."/>
            <person name="Kiryutin B."/>
            <person name="Kitts P."/>
            <person name="Maglott D."/>
            <person name="Pruitt K."/>
            <person name="Sapojnikov V."/>
            <person name="Souvorov A."/>
            <person name="Mackey A.J."/>
            <person name="Waterhouse R.M."/>
            <person name="Wyder S."/>
            <person name="Zdobnov E.M."/>
            <person name="Zdobnov E.M."/>
            <person name="Wyder S."/>
            <person name="Kriventseva E.V."/>
            <person name="Kadowaki T."/>
            <person name="Bork P."/>
            <person name="Aranda M."/>
            <person name="Bao R."/>
            <person name="Beermann A."/>
            <person name="Berns N."/>
            <person name="Bolognesi R."/>
            <person name="Bonneton F."/>
            <person name="Bopp D."/>
            <person name="Brown S.J."/>
            <person name="Bucher G."/>
            <person name="Butts T."/>
            <person name="Chaumot A."/>
            <person name="Denell R.E."/>
            <person name="Ferrier D.E."/>
            <person name="Friedrich M."/>
            <person name="Gordon C.M."/>
            <person name="Jindra M."/>
            <person name="Klingler M."/>
            <person name="Lan Q."/>
            <person name="Lattorff H.M."/>
            <person name="Laudet V."/>
            <person name="von Levetsow C."/>
            <person name="Liu Z."/>
            <person name="Lutz R."/>
            <person name="Lynch J.A."/>
            <person name="da Fonseca R.N."/>
            <person name="Posnien N."/>
            <person name="Reuter R."/>
            <person name="Roth S."/>
            <person name="Savard J."/>
            <person name="Schinko J.B."/>
            <person name="Schmitt C."/>
            <person name="Schoppmeier M."/>
            <person name="Schroder R."/>
            <person name="Shippy T.D."/>
            <person name="Simonnet F."/>
            <person name="Marques-Souza H."/>
            <person name="Tautz D."/>
            <person name="Tomoyasu Y."/>
            <person name="Trauner J."/>
            <person name="Van der Zee M."/>
            <person name="Vervoort M."/>
            <person name="Wittkopp N."/>
            <person name="Wimmer E.A."/>
            <person name="Yang X."/>
            <person name="Jones A.K."/>
            <person name="Sattelle D.B."/>
            <person name="Ebert P.R."/>
            <person name="Nelson D."/>
            <person name="Scott J.G."/>
            <person name="Beeman R.W."/>
            <person name="Muthukrishnan S."/>
            <person name="Kramer K.J."/>
            <person name="Arakane Y."/>
            <person name="Beeman R.W."/>
            <person name="Zhu Q."/>
            <person name="Hogenkamp D."/>
            <person name="Dixit R."/>
            <person name="Oppert B."/>
            <person name="Jiang H."/>
            <person name="Zou Z."/>
            <person name="Marshall J."/>
            <person name="Elpidina E."/>
            <person name="Vinokurov K."/>
            <person name="Oppert C."/>
            <person name="Zou Z."/>
            <person name="Evans J."/>
            <person name="Lu Z."/>
            <person name="Zhao P."/>
            <person name="Sumathipala N."/>
            <person name="Altincicek B."/>
            <person name="Vilcinskas A."/>
            <person name="Williams M."/>
            <person name="Hultmark D."/>
            <person name="Hetru C."/>
            <person name="Jiang H."/>
            <person name="Grimmelikhuijzen C.J."/>
            <person name="Hauser F."/>
            <person name="Cazzamali G."/>
            <person name="Williamson M."/>
            <person name="Park Y."/>
            <person name="Li B."/>
            <person name="Tanaka Y."/>
            <person name="Predel R."/>
            <person name="Neupert S."/>
            <person name="Schachtner J."/>
            <person name="Verleyen P."/>
            <person name="Raible F."/>
            <person name="Bork P."/>
            <person name="Friedrich M."/>
            <person name="Walden K.K."/>
            <person name="Robertson H.M."/>
            <person name="Angeli S."/>
            <person name="Foret S."/>
            <person name="Bucher G."/>
            <person name="Schuetz S."/>
            <person name="Maleszka R."/>
            <person name="Wimmer E.A."/>
            <person name="Beeman R.W."/>
            <person name="Lorenzen M."/>
            <person name="Tomoyasu Y."/>
            <person name="Miller S.C."/>
            <person name="Grossmann D."/>
            <person name="Bucher G."/>
        </authorList>
    </citation>
    <scope>NUCLEOTIDE SEQUENCE [LARGE SCALE GENOMIC DNA]</scope>
    <source>
        <strain evidence="1 2">Georgia GA2</strain>
    </source>
</reference>
<proteinExistence type="predicted"/>
<reference evidence="1 2" key="2">
    <citation type="journal article" date="2010" name="Nucleic Acids Res.">
        <title>BeetleBase in 2010: revisions to provide comprehensive genomic information for Tribolium castaneum.</title>
        <authorList>
            <person name="Kim H.S."/>
            <person name="Murphy T."/>
            <person name="Xia J."/>
            <person name="Caragea D."/>
            <person name="Park Y."/>
            <person name="Beeman R.W."/>
            <person name="Lorenzen M.D."/>
            <person name="Butcher S."/>
            <person name="Manak J.R."/>
            <person name="Brown S.J."/>
        </authorList>
    </citation>
    <scope>GENOME REANNOTATION</scope>
    <source>
        <strain evidence="1 2">Georgia GA2</strain>
    </source>
</reference>
<dbReference type="EMBL" id="KQ971321">
    <property type="protein sequence ID" value="EFA00085.1"/>
    <property type="molecule type" value="Genomic_DNA"/>
</dbReference>
<evidence type="ECO:0000313" key="2">
    <source>
        <dbReference type="Proteomes" id="UP000007266"/>
    </source>
</evidence>
<evidence type="ECO:0000313" key="1">
    <source>
        <dbReference type="EMBL" id="EFA00085.1"/>
    </source>
</evidence>
<keyword evidence="2" id="KW-1185">Reference proteome</keyword>
<dbReference type="InParanoid" id="D6WHH6"/>
<organism evidence="1 2">
    <name type="scientific">Tribolium castaneum</name>
    <name type="common">Red flour beetle</name>
    <dbReference type="NCBI Taxonomy" id="7070"/>
    <lineage>
        <taxon>Eukaryota</taxon>
        <taxon>Metazoa</taxon>
        <taxon>Ecdysozoa</taxon>
        <taxon>Arthropoda</taxon>
        <taxon>Hexapoda</taxon>
        <taxon>Insecta</taxon>
        <taxon>Pterygota</taxon>
        <taxon>Neoptera</taxon>
        <taxon>Endopterygota</taxon>
        <taxon>Coleoptera</taxon>
        <taxon>Polyphaga</taxon>
        <taxon>Cucujiformia</taxon>
        <taxon>Tenebrionidae</taxon>
        <taxon>Tenebrionidae incertae sedis</taxon>
        <taxon>Tribolium</taxon>
    </lineage>
</organism>
<dbReference type="HOGENOM" id="CLU_1973338_0_0_1"/>
<protein>
    <submittedName>
        <fullName evidence="1">Uncharacterized protein</fullName>
    </submittedName>
</protein>
<name>D6WHH6_TRICA</name>